<dbReference type="Gene3D" id="1.10.443.10">
    <property type="entry name" value="Intergrase catalytic core"/>
    <property type="match status" value="1"/>
</dbReference>
<dbReference type="EMBL" id="JAPWTJ010000790">
    <property type="protein sequence ID" value="KAJ8975624.1"/>
    <property type="molecule type" value="Genomic_DNA"/>
</dbReference>
<protein>
    <recommendedName>
        <fullName evidence="2">Tyr recombinase domain-containing protein</fullName>
    </recommendedName>
</protein>
<keyword evidence="1" id="KW-0233">DNA recombination</keyword>
<comment type="caution">
    <text evidence="3">The sequence shown here is derived from an EMBL/GenBank/DDBJ whole genome shotgun (WGS) entry which is preliminary data.</text>
</comment>
<dbReference type="PROSITE" id="PS51898">
    <property type="entry name" value="TYR_RECOMBINASE"/>
    <property type="match status" value="1"/>
</dbReference>
<dbReference type="InterPro" id="IPR011010">
    <property type="entry name" value="DNA_brk_join_enz"/>
</dbReference>
<name>A0ABQ9JDF0_9CUCU</name>
<gene>
    <name evidence="3" type="ORF">NQ317_005737</name>
</gene>
<sequence>MLIHSFGQGSPDIDAINMPVFDFVRKTEPGAKNKNASSFLENLVMAYFLELCSKMKSSTFWANYSMLQSTFAIKHDVDLKLRLLLKWQAKDYRPKQFKILTKEKINKFIQEASDKEYLMIKVALIFGVSGACRMDELVRMTLQDVEDIQSKLVTSILDSKTKKPRSFAVNQMYLNVYRKYVELRPENINSVFFFFQYRNEKDCRR</sequence>
<dbReference type="SUPFAM" id="SSF56349">
    <property type="entry name" value="DNA breaking-rejoining enzymes"/>
    <property type="match status" value="1"/>
</dbReference>
<dbReference type="InterPro" id="IPR013762">
    <property type="entry name" value="Integrase-like_cat_sf"/>
</dbReference>
<dbReference type="InterPro" id="IPR002104">
    <property type="entry name" value="Integrase_catalytic"/>
</dbReference>
<evidence type="ECO:0000313" key="4">
    <source>
        <dbReference type="Proteomes" id="UP001162164"/>
    </source>
</evidence>
<evidence type="ECO:0000259" key="2">
    <source>
        <dbReference type="PROSITE" id="PS51898"/>
    </source>
</evidence>
<dbReference type="Proteomes" id="UP001162164">
    <property type="component" value="Unassembled WGS sequence"/>
</dbReference>
<evidence type="ECO:0000313" key="3">
    <source>
        <dbReference type="EMBL" id="KAJ8975624.1"/>
    </source>
</evidence>
<evidence type="ECO:0000256" key="1">
    <source>
        <dbReference type="ARBA" id="ARBA00023172"/>
    </source>
</evidence>
<feature type="domain" description="Tyr recombinase" evidence="2">
    <location>
        <begin position="95"/>
        <end position="205"/>
    </location>
</feature>
<keyword evidence="4" id="KW-1185">Reference proteome</keyword>
<proteinExistence type="predicted"/>
<accession>A0ABQ9JDF0</accession>
<organism evidence="3 4">
    <name type="scientific">Molorchus minor</name>
    <dbReference type="NCBI Taxonomy" id="1323400"/>
    <lineage>
        <taxon>Eukaryota</taxon>
        <taxon>Metazoa</taxon>
        <taxon>Ecdysozoa</taxon>
        <taxon>Arthropoda</taxon>
        <taxon>Hexapoda</taxon>
        <taxon>Insecta</taxon>
        <taxon>Pterygota</taxon>
        <taxon>Neoptera</taxon>
        <taxon>Endopterygota</taxon>
        <taxon>Coleoptera</taxon>
        <taxon>Polyphaga</taxon>
        <taxon>Cucujiformia</taxon>
        <taxon>Chrysomeloidea</taxon>
        <taxon>Cerambycidae</taxon>
        <taxon>Lamiinae</taxon>
        <taxon>Monochamini</taxon>
        <taxon>Molorchus</taxon>
    </lineage>
</organism>
<reference evidence="3" key="1">
    <citation type="journal article" date="2023" name="Insect Mol. Biol.">
        <title>Genome sequencing provides insights into the evolution of gene families encoding plant cell wall-degrading enzymes in longhorned beetles.</title>
        <authorList>
            <person name="Shin N.R."/>
            <person name="Okamura Y."/>
            <person name="Kirsch R."/>
            <person name="Pauchet Y."/>
        </authorList>
    </citation>
    <scope>NUCLEOTIDE SEQUENCE</scope>
    <source>
        <strain evidence="3">MMC_N1</strain>
    </source>
</reference>